<dbReference type="RefSeq" id="WP_087321207.1">
    <property type="nucleotide sequence ID" value="NZ_JAASHA010000030.1"/>
</dbReference>
<organism evidence="7 8">
    <name type="scientific">Bacteroides xylanisolvens</name>
    <dbReference type="NCBI Taxonomy" id="371601"/>
    <lineage>
        <taxon>Bacteria</taxon>
        <taxon>Pseudomonadati</taxon>
        <taxon>Bacteroidota</taxon>
        <taxon>Bacteroidia</taxon>
        <taxon>Bacteroidales</taxon>
        <taxon>Bacteroidaceae</taxon>
        <taxon>Bacteroides</taxon>
    </lineage>
</organism>
<gene>
    <name evidence="7" type="ORF">GA398_17660</name>
</gene>
<keyword evidence="4" id="KW-0479">Metal-binding</keyword>
<dbReference type="InterPro" id="IPR032466">
    <property type="entry name" value="Metal_Hydrolase"/>
</dbReference>
<reference evidence="7 8" key="1">
    <citation type="journal article" date="2019" name="Nat. Med.">
        <title>A library of human gut bacterial isolates paired with longitudinal multiomics data enables mechanistic microbiome research.</title>
        <authorList>
            <person name="Poyet M."/>
            <person name="Groussin M."/>
            <person name="Gibbons S.M."/>
            <person name="Avila-Pacheco J."/>
            <person name="Jiang X."/>
            <person name="Kearney S.M."/>
            <person name="Perrotta A.R."/>
            <person name="Berdy B."/>
            <person name="Zhao S."/>
            <person name="Lieberman T.D."/>
            <person name="Swanson P.K."/>
            <person name="Smith M."/>
            <person name="Roesemann S."/>
            <person name="Alexander J.E."/>
            <person name="Rich S.A."/>
            <person name="Livny J."/>
            <person name="Vlamakis H."/>
            <person name="Clish C."/>
            <person name="Bullock K."/>
            <person name="Deik A."/>
            <person name="Scott J."/>
            <person name="Pierce K.A."/>
            <person name="Xavier R.J."/>
            <person name="Alm E.J."/>
        </authorList>
    </citation>
    <scope>NUCLEOTIDE SEQUENCE [LARGE SCALE GENOMIC DNA]</scope>
    <source>
        <strain evidence="7 8">BIOML-A58</strain>
    </source>
</reference>
<proteinExistence type="inferred from homology"/>
<dbReference type="EMBL" id="WDED01000030">
    <property type="protein sequence ID" value="KAB6145140.1"/>
    <property type="molecule type" value="Genomic_DNA"/>
</dbReference>
<dbReference type="GO" id="GO:0046103">
    <property type="term" value="P:inosine biosynthetic process"/>
    <property type="evidence" value="ECO:0007669"/>
    <property type="project" value="TreeGrafter"/>
</dbReference>
<dbReference type="SUPFAM" id="SSF51556">
    <property type="entry name" value="Metallo-dependent hydrolases"/>
    <property type="match status" value="1"/>
</dbReference>
<comment type="cofactor">
    <cofactor evidence="1">
        <name>Zn(2+)</name>
        <dbReference type="ChEBI" id="CHEBI:29105"/>
    </cofactor>
</comment>
<evidence type="ECO:0000256" key="2">
    <source>
        <dbReference type="ARBA" id="ARBA00006676"/>
    </source>
</evidence>
<dbReference type="GO" id="GO:0046872">
    <property type="term" value="F:metal ion binding"/>
    <property type="evidence" value="ECO:0007669"/>
    <property type="project" value="UniProtKB-KW"/>
</dbReference>
<dbReference type="PANTHER" id="PTHR11409:SF43">
    <property type="entry name" value="ADENOSINE DEAMINASE"/>
    <property type="match status" value="1"/>
</dbReference>
<name>A0A1Y4VT12_9BACE</name>
<evidence type="ECO:0000256" key="3">
    <source>
        <dbReference type="ARBA" id="ARBA00012784"/>
    </source>
</evidence>
<evidence type="ECO:0000256" key="6">
    <source>
        <dbReference type="ARBA" id="ARBA00022833"/>
    </source>
</evidence>
<comment type="caution">
    <text evidence="7">The sequence shown here is derived from an EMBL/GenBank/DDBJ whole genome shotgun (WGS) entry which is preliminary data.</text>
</comment>
<dbReference type="Pfam" id="PF00962">
    <property type="entry name" value="A_deaminase"/>
    <property type="match status" value="1"/>
</dbReference>
<dbReference type="AlphaFoldDB" id="A0A1Y4VT12"/>
<accession>A0A1Y4VT12</accession>
<dbReference type="GO" id="GO:0043103">
    <property type="term" value="P:hypoxanthine salvage"/>
    <property type="evidence" value="ECO:0007669"/>
    <property type="project" value="TreeGrafter"/>
</dbReference>
<evidence type="ECO:0000256" key="4">
    <source>
        <dbReference type="ARBA" id="ARBA00022723"/>
    </source>
</evidence>
<dbReference type="GO" id="GO:0006154">
    <property type="term" value="P:adenosine catabolic process"/>
    <property type="evidence" value="ECO:0007669"/>
    <property type="project" value="TreeGrafter"/>
</dbReference>
<sequence>MEHLSNALRALFAEQDGDNVLYKAGLLKKNNKYTSDECINLDTELKESHVMSLLKKTNVYNTLDQQAIVGQVITSQWMKPNCDCKELKFFGDSIYNVLLHFGCKTLFLKDNEPTCHYSRLLRWHLMTSLLGEDLFTTSYVAAYDINNGLQRKYFDWSAFIDHNNKELNAVLSRPIADLHMHLKGSSYNFDLSWLSVVNNIDRMRKKFDDVYQKRKIDEWDPEFYYKMYRASVIRLYLASRTGLISKEVTCSQLMSLLNPLSMKEMETLKGELEKNDYELPTFRSIIKAIKIGNNDDSNISPYQNVDYIKIAHYTKETINSILAPERELMYRVFCLIMTECEDYQTISTLFYAYLSYKSTFRQSIVQLNSAVGFHNFSEYEDLKDSFIEDSYKKYLYQAAIEPFLRNGQERYLETRIVPADTSEKISQKIKEIYDCIQEREMKTQFNIIFHFIKKRDEREEKRYRHFLIREEIRKQAFAIYNFRNDERNWGENPLAGCVVGIDAANSEIYCRPEVFAPAFRFLRNHKIVNGFEQRPNDLNITFHVGEDFFDVADGLRAVEEAMIFLNLRNGDRLGHCLALGTDVRKYYEMRYHTICSTKQVLLDNMAWLHHKCKKIVGYTPLCYYLESTFHDLFLEIFGDEKYKDGKFNYDRVFDAEDNLKAMNNIQDYYLSWLLRGNSPTFASDESTVPTSDIEKEWLNVSVNHHLGAELARNNNNALEIHEQYHSDRVVNKGSDAKTFTIREEYRDDFYSLIETIQEHLLCKIEKKRISIECNPSSNYKIGEMMRYDGHPITKFFNRGLSTPYPSHDIAVSINTDDQGVFSTSLEREYSLIALAMERYQPEGYKNSPRQIIEWLDKIREMSVEQQFSNIKNKM</sequence>
<keyword evidence="5" id="KW-0378">Hydrolase</keyword>
<evidence type="ECO:0000313" key="7">
    <source>
        <dbReference type="EMBL" id="KAB6145140.1"/>
    </source>
</evidence>
<dbReference type="PANTHER" id="PTHR11409">
    <property type="entry name" value="ADENOSINE DEAMINASE"/>
    <property type="match status" value="1"/>
</dbReference>
<dbReference type="EC" id="3.5.4.4" evidence="3"/>
<dbReference type="Gene3D" id="3.20.20.140">
    <property type="entry name" value="Metal-dependent hydrolases"/>
    <property type="match status" value="2"/>
</dbReference>
<evidence type="ECO:0000256" key="1">
    <source>
        <dbReference type="ARBA" id="ARBA00001947"/>
    </source>
</evidence>
<keyword evidence="6" id="KW-0862">Zinc</keyword>
<dbReference type="GO" id="GO:0004000">
    <property type="term" value="F:adenosine deaminase activity"/>
    <property type="evidence" value="ECO:0007669"/>
    <property type="project" value="TreeGrafter"/>
</dbReference>
<dbReference type="InterPro" id="IPR006330">
    <property type="entry name" value="Ado/ade_deaminase"/>
</dbReference>
<evidence type="ECO:0000313" key="8">
    <source>
        <dbReference type="Proteomes" id="UP000434604"/>
    </source>
</evidence>
<comment type="similarity">
    <text evidence="2">Belongs to the metallo-dependent hydrolases superfamily. Adenosine and AMP deaminases family.</text>
</comment>
<evidence type="ECO:0000256" key="5">
    <source>
        <dbReference type="ARBA" id="ARBA00022801"/>
    </source>
</evidence>
<dbReference type="InterPro" id="IPR001365">
    <property type="entry name" value="A_deaminase_dom"/>
</dbReference>
<dbReference type="GO" id="GO:0005829">
    <property type="term" value="C:cytosol"/>
    <property type="evidence" value="ECO:0007669"/>
    <property type="project" value="TreeGrafter"/>
</dbReference>
<protein>
    <recommendedName>
        <fullName evidence="3">adenosine deaminase</fullName>
        <ecNumber evidence="3">3.5.4.4</ecNumber>
    </recommendedName>
</protein>
<dbReference type="Proteomes" id="UP000434604">
    <property type="component" value="Unassembled WGS sequence"/>
</dbReference>